<evidence type="ECO:0000313" key="2">
    <source>
        <dbReference type="Proteomes" id="UP000238049"/>
    </source>
</evidence>
<gene>
    <name evidence="1" type="ORF">XarbCFBP7409_03825</name>
</gene>
<reference evidence="1 2" key="1">
    <citation type="submission" date="2016-08" db="EMBL/GenBank/DDBJ databases">
        <title>Evolution of the type three secretion system and type three effector repertoires in Xanthomonas.</title>
        <authorList>
            <person name="Merda D."/>
            <person name="Briand M."/>
            <person name="Bosis E."/>
            <person name="Rousseau C."/>
            <person name="Portier P."/>
            <person name="Jacques M.-A."/>
            <person name="Fischer-Le Saux M."/>
        </authorList>
    </citation>
    <scope>NUCLEOTIDE SEQUENCE [LARGE SCALE GENOMIC DNA]</scope>
    <source>
        <strain evidence="1 2">CFBP 7409</strain>
    </source>
</reference>
<organism evidence="1 2">
    <name type="scientific">Xanthomonas arboricola pv. guizotiae</name>
    <dbReference type="NCBI Taxonomy" id="487867"/>
    <lineage>
        <taxon>Bacteria</taxon>
        <taxon>Pseudomonadati</taxon>
        <taxon>Pseudomonadota</taxon>
        <taxon>Gammaproteobacteria</taxon>
        <taxon>Lysobacterales</taxon>
        <taxon>Lysobacteraceae</taxon>
        <taxon>Xanthomonas</taxon>
    </lineage>
</organism>
<protein>
    <submittedName>
        <fullName evidence="1">Uncharacterized protein</fullName>
    </submittedName>
</protein>
<sequence>MHAAQRTTCVRGADAVKRVRAFYIDAIHSQIETLRWRSRKQALPLPAAQTTRMMRSGRN</sequence>
<name>A0A2S7A688_9XANT</name>
<proteinExistence type="predicted"/>
<dbReference type="Proteomes" id="UP000238049">
    <property type="component" value="Unassembled WGS sequence"/>
</dbReference>
<dbReference type="AlphaFoldDB" id="A0A2S7A688"/>
<comment type="caution">
    <text evidence="1">The sequence shown here is derived from an EMBL/GenBank/DDBJ whole genome shotgun (WGS) entry which is preliminary data.</text>
</comment>
<dbReference type="EMBL" id="MDSL01000005">
    <property type="protein sequence ID" value="PPU03186.1"/>
    <property type="molecule type" value="Genomic_DNA"/>
</dbReference>
<accession>A0A2S7A688</accession>
<evidence type="ECO:0000313" key="1">
    <source>
        <dbReference type="EMBL" id="PPU03186.1"/>
    </source>
</evidence>